<proteinExistence type="predicted"/>
<feature type="domain" description="Major facilitator superfamily (MFS) profile" evidence="11">
    <location>
        <begin position="4"/>
        <end position="431"/>
    </location>
</feature>
<gene>
    <name evidence="12" type="ORF">PSYICH_LOCUS5783</name>
</gene>
<feature type="coiled-coil region" evidence="9">
    <location>
        <begin position="216"/>
        <end position="245"/>
    </location>
</feature>
<feature type="transmembrane region" description="Helical" evidence="10">
    <location>
        <begin position="263"/>
        <end position="288"/>
    </location>
</feature>
<feature type="transmembrane region" description="Helical" evidence="10">
    <location>
        <begin position="300"/>
        <end position="320"/>
    </location>
</feature>
<evidence type="ECO:0000256" key="4">
    <source>
        <dbReference type="ARBA" id="ARBA00022597"/>
    </source>
</evidence>
<dbReference type="EMBL" id="OV651830">
    <property type="protein sequence ID" value="CAH1104867.1"/>
    <property type="molecule type" value="Genomic_DNA"/>
</dbReference>
<keyword evidence="4" id="KW-0762">Sugar transport</keyword>
<keyword evidence="2" id="KW-0813">Transport</keyword>
<evidence type="ECO:0000256" key="8">
    <source>
        <dbReference type="ARBA" id="ARBA00023180"/>
    </source>
</evidence>
<dbReference type="Pfam" id="PF00083">
    <property type="entry name" value="Sugar_tr"/>
    <property type="match status" value="1"/>
</dbReference>
<sequence length="431" mass="46919">MQSAAVLVETMFFLEFQQLNPIPNVFSFAIGHLLAWNSPVLTQFKSNDTDVNPIGRPITELEVSIGASIIPIGSTIGTLLVGKPADIYGRKRILNYLAAGGAASFAAISFASSIYVYFIFLTTASICISAGFVIVPVYVIEMAEDKNRGKLGCYSSVIITVGELYVYALGTVTNLLKLSLLCGLPFLLFITITAFLPESPIFLSSKGNKTEALVALRKLRKNKSMSEINKECKEKEKMLDSTSKEEIKDIGVLFKTRSARKALLLSVGIRLTQQLSGFFVVSSFLAPLFTETGISLSADVLTIIVSSVNILVAILALNIIEKTGRRFLLLTAIFVDGLSMLVLGLYFVFKENNFVIPDGVKVIPIIAILTFLWMFTLGLSNVPFIVISELLPNEARTVGSSLVLVTGNIAMFLIILIKGDENTLISENNLT</sequence>
<reference evidence="12" key="1">
    <citation type="submission" date="2022-01" db="EMBL/GenBank/DDBJ databases">
        <authorList>
            <person name="King R."/>
        </authorList>
    </citation>
    <scope>NUCLEOTIDE SEQUENCE</scope>
</reference>
<accession>A0A9P0CUE3</accession>
<evidence type="ECO:0000256" key="1">
    <source>
        <dbReference type="ARBA" id="ARBA00004651"/>
    </source>
</evidence>
<comment type="subcellular location">
    <subcellularLocation>
        <location evidence="1">Cell membrane</location>
        <topology evidence="1">Multi-pass membrane protein</topology>
    </subcellularLocation>
</comment>
<dbReference type="FunFam" id="1.20.1250.20:FF:000218">
    <property type="entry name" value="facilitated trehalose transporter Tret1"/>
    <property type="match status" value="1"/>
</dbReference>
<feature type="transmembrane region" description="Helical" evidence="10">
    <location>
        <begin position="361"/>
        <end position="386"/>
    </location>
</feature>
<evidence type="ECO:0000313" key="13">
    <source>
        <dbReference type="Proteomes" id="UP001153636"/>
    </source>
</evidence>
<dbReference type="InterPro" id="IPR036259">
    <property type="entry name" value="MFS_trans_sf"/>
</dbReference>
<dbReference type="GO" id="GO:0005886">
    <property type="term" value="C:plasma membrane"/>
    <property type="evidence" value="ECO:0007669"/>
    <property type="project" value="UniProtKB-SubCell"/>
</dbReference>
<feature type="transmembrane region" description="Helical" evidence="10">
    <location>
        <begin position="398"/>
        <end position="417"/>
    </location>
</feature>
<organism evidence="12 13">
    <name type="scientific">Psylliodes chrysocephalus</name>
    <dbReference type="NCBI Taxonomy" id="3402493"/>
    <lineage>
        <taxon>Eukaryota</taxon>
        <taxon>Metazoa</taxon>
        <taxon>Ecdysozoa</taxon>
        <taxon>Arthropoda</taxon>
        <taxon>Hexapoda</taxon>
        <taxon>Insecta</taxon>
        <taxon>Pterygota</taxon>
        <taxon>Neoptera</taxon>
        <taxon>Endopterygota</taxon>
        <taxon>Coleoptera</taxon>
        <taxon>Polyphaga</taxon>
        <taxon>Cucujiformia</taxon>
        <taxon>Chrysomeloidea</taxon>
        <taxon>Chrysomelidae</taxon>
        <taxon>Galerucinae</taxon>
        <taxon>Alticini</taxon>
        <taxon>Psylliodes</taxon>
    </lineage>
</organism>
<dbReference type="InterPro" id="IPR003663">
    <property type="entry name" value="Sugar/inositol_transpt"/>
</dbReference>
<feature type="transmembrane region" description="Helical" evidence="10">
    <location>
        <begin position="175"/>
        <end position="196"/>
    </location>
</feature>
<dbReference type="PROSITE" id="PS50850">
    <property type="entry name" value="MFS"/>
    <property type="match status" value="1"/>
</dbReference>
<dbReference type="Gene3D" id="1.20.1250.20">
    <property type="entry name" value="MFS general substrate transporter like domains"/>
    <property type="match status" value="1"/>
</dbReference>
<keyword evidence="3" id="KW-1003">Cell membrane</keyword>
<evidence type="ECO:0000256" key="5">
    <source>
        <dbReference type="ARBA" id="ARBA00022692"/>
    </source>
</evidence>
<dbReference type="InterPro" id="IPR005829">
    <property type="entry name" value="Sugar_transporter_CS"/>
</dbReference>
<keyword evidence="5 10" id="KW-0812">Transmembrane</keyword>
<keyword evidence="9" id="KW-0175">Coiled coil</keyword>
<feature type="transmembrane region" description="Helical" evidence="10">
    <location>
        <begin position="117"/>
        <end position="139"/>
    </location>
</feature>
<evidence type="ECO:0000256" key="6">
    <source>
        <dbReference type="ARBA" id="ARBA00022989"/>
    </source>
</evidence>
<dbReference type="InterPro" id="IPR020846">
    <property type="entry name" value="MFS_dom"/>
</dbReference>
<keyword evidence="7 10" id="KW-0472">Membrane</keyword>
<feature type="transmembrane region" description="Helical" evidence="10">
    <location>
        <begin position="93"/>
        <end position="111"/>
    </location>
</feature>
<dbReference type="AlphaFoldDB" id="A0A9P0CUE3"/>
<protein>
    <recommendedName>
        <fullName evidence="11">Major facilitator superfamily (MFS) profile domain-containing protein</fullName>
    </recommendedName>
</protein>
<evidence type="ECO:0000313" key="12">
    <source>
        <dbReference type="EMBL" id="CAH1104867.1"/>
    </source>
</evidence>
<dbReference type="Proteomes" id="UP001153636">
    <property type="component" value="Chromosome 18"/>
</dbReference>
<evidence type="ECO:0000256" key="2">
    <source>
        <dbReference type="ARBA" id="ARBA00022448"/>
    </source>
</evidence>
<dbReference type="PANTHER" id="PTHR48021">
    <property type="match status" value="1"/>
</dbReference>
<keyword evidence="13" id="KW-1185">Reference proteome</keyword>
<evidence type="ECO:0000259" key="11">
    <source>
        <dbReference type="PROSITE" id="PS50850"/>
    </source>
</evidence>
<dbReference type="SUPFAM" id="SSF103473">
    <property type="entry name" value="MFS general substrate transporter"/>
    <property type="match status" value="1"/>
</dbReference>
<keyword evidence="8" id="KW-0325">Glycoprotein</keyword>
<feature type="transmembrane region" description="Helical" evidence="10">
    <location>
        <begin position="327"/>
        <end position="349"/>
    </location>
</feature>
<feature type="transmembrane region" description="Helical" evidence="10">
    <location>
        <begin position="151"/>
        <end position="169"/>
    </location>
</feature>
<evidence type="ECO:0000256" key="7">
    <source>
        <dbReference type="ARBA" id="ARBA00023136"/>
    </source>
</evidence>
<dbReference type="OrthoDB" id="6696619at2759"/>
<name>A0A9P0CUE3_9CUCU</name>
<dbReference type="InterPro" id="IPR005828">
    <property type="entry name" value="MFS_sugar_transport-like"/>
</dbReference>
<dbReference type="PRINTS" id="PR00171">
    <property type="entry name" value="SUGRTRNSPORT"/>
</dbReference>
<dbReference type="InterPro" id="IPR050549">
    <property type="entry name" value="MFS_Trehalose_Transporter"/>
</dbReference>
<dbReference type="PANTHER" id="PTHR48021:SF47">
    <property type="entry name" value="GH17672P"/>
    <property type="match status" value="1"/>
</dbReference>
<evidence type="ECO:0000256" key="10">
    <source>
        <dbReference type="SAM" id="Phobius"/>
    </source>
</evidence>
<keyword evidence="6 10" id="KW-1133">Transmembrane helix</keyword>
<dbReference type="GO" id="GO:0022857">
    <property type="term" value="F:transmembrane transporter activity"/>
    <property type="evidence" value="ECO:0007669"/>
    <property type="project" value="InterPro"/>
</dbReference>
<dbReference type="PROSITE" id="PS00216">
    <property type="entry name" value="SUGAR_TRANSPORT_1"/>
    <property type="match status" value="1"/>
</dbReference>
<evidence type="ECO:0000256" key="3">
    <source>
        <dbReference type="ARBA" id="ARBA00022475"/>
    </source>
</evidence>
<evidence type="ECO:0000256" key="9">
    <source>
        <dbReference type="SAM" id="Coils"/>
    </source>
</evidence>